<keyword evidence="4" id="KW-1133">Transmembrane helix</keyword>
<dbReference type="EMBL" id="OX459125">
    <property type="protein sequence ID" value="CAI9115720.1"/>
    <property type="molecule type" value="Genomic_DNA"/>
</dbReference>
<protein>
    <submittedName>
        <fullName evidence="5">OLC1v1016706C1</fullName>
    </submittedName>
</protein>
<keyword evidence="4" id="KW-0812">Transmembrane</keyword>
<dbReference type="AlphaFoldDB" id="A0AAV1E7S3"/>
<feature type="region of interest" description="Disordered" evidence="3">
    <location>
        <begin position="1"/>
        <end position="40"/>
    </location>
</feature>
<evidence type="ECO:0000256" key="2">
    <source>
        <dbReference type="ARBA" id="ARBA00023136"/>
    </source>
</evidence>
<dbReference type="PANTHER" id="PTHR31234:SF2">
    <property type="entry name" value="OS05G0199100 PROTEIN"/>
    <property type="match status" value="1"/>
</dbReference>
<keyword evidence="2 4" id="KW-0472">Membrane</keyword>
<dbReference type="InterPro" id="IPR044839">
    <property type="entry name" value="NDR1-like"/>
</dbReference>
<name>A0AAV1E7S3_OLDCO</name>
<dbReference type="GO" id="GO:0005886">
    <property type="term" value="C:plasma membrane"/>
    <property type="evidence" value="ECO:0007669"/>
    <property type="project" value="TreeGrafter"/>
</dbReference>
<keyword evidence="6" id="KW-1185">Reference proteome</keyword>
<dbReference type="Proteomes" id="UP001161247">
    <property type="component" value="Chromosome 8"/>
</dbReference>
<proteinExistence type="predicted"/>
<dbReference type="GO" id="GO:0098542">
    <property type="term" value="P:defense response to other organism"/>
    <property type="evidence" value="ECO:0007669"/>
    <property type="project" value="InterPro"/>
</dbReference>
<accession>A0AAV1E7S3</accession>
<organism evidence="5 6">
    <name type="scientific">Oldenlandia corymbosa var. corymbosa</name>
    <dbReference type="NCBI Taxonomy" id="529605"/>
    <lineage>
        <taxon>Eukaryota</taxon>
        <taxon>Viridiplantae</taxon>
        <taxon>Streptophyta</taxon>
        <taxon>Embryophyta</taxon>
        <taxon>Tracheophyta</taxon>
        <taxon>Spermatophyta</taxon>
        <taxon>Magnoliopsida</taxon>
        <taxon>eudicotyledons</taxon>
        <taxon>Gunneridae</taxon>
        <taxon>Pentapetalae</taxon>
        <taxon>asterids</taxon>
        <taxon>lamiids</taxon>
        <taxon>Gentianales</taxon>
        <taxon>Rubiaceae</taxon>
        <taxon>Rubioideae</taxon>
        <taxon>Spermacoceae</taxon>
        <taxon>Hedyotis-Oldenlandia complex</taxon>
        <taxon>Oldenlandia</taxon>
    </lineage>
</organism>
<evidence type="ECO:0000313" key="6">
    <source>
        <dbReference type="Proteomes" id="UP001161247"/>
    </source>
</evidence>
<dbReference type="PANTHER" id="PTHR31234">
    <property type="entry name" value="LATE EMBRYOGENESIS ABUNDANT (LEA) HYDROXYPROLINE-RICH GLYCOPROTEIN FAMILY"/>
    <property type="match status" value="1"/>
</dbReference>
<evidence type="ECO:0000256" key="1">
    <source>
        <dbReference type="ARBA" id="ARBA00004370"/>
    </source>
</evidence>
<sequence>MSVQLSSNPPVGVSPPAPQNAAGNPPAGGRPPPPVRPNNRRGGRDKVVFALFLVILLGVAAMICLILLVPLLARERKPEILINSLSVSSFNLNGSSSQLSANWTMELLVVNVDSRYHIQYESFDVFVFYGRGFDDEFFLAKAKDIPSFDQNPRTGTKLVAEARGQKQNLNSRVAGLMVPEQHKNGSITIGLQLQVHVISSQFHGYMIFTCSDLKVVLFPPPSSVQTGTMIGGPKKFNLRSFSSSL</sequence>
<evidence type="ECO:0000256" key="3">
    <source>
        <dbReference type="SAM" id="MobiDB-lite"/>
    </source>
</evidence>
<feature type="transmembrane region" description="Helical" evidence="4">
    <location>
        <begin position="47"/>
        <end position="73"/>
    </location>
</feature>
<gene>
    <name evidence="5" type="ORF">OLC1_LOCUS22189</name>
</gene>
<evidence type="ECO:0000313" key="5">
    <source>
        <dbReference type="EMBL" id="CAI9115720.1"/>
    </source>
</evidence>
<comment type="subcellular location">
    <subcellularLocation>
        <location evidence="1">Membrane</location>
    </subcellularLocation>
</comment>
<evidence type="ECO:0000256" key="4">
    <source>
        <dbReference type="SAM" id="Phobius"/>
    </source>
</evidence>
<reference evidence="5" key="1">
    <citation type="submission" date="2023-03" db="EMBL/GenBank/DDBJ databases">
        <authorList>
            <person name="Julca I."/>
        </authorList>
    </citation>
    <scope>NUCLEOTIDE SEQUENCE</scope>
</reference>